<dbReference type="EMBL" id="JAAALK010000283">
    <property type="protein sequence ID" value="KAG8073495.1"/>
    <property type="molecule type" value="Genomic_DNA"/>
</dbReference>
<dbReference type="Proteomes" id="UP000729402">
    <property type="component" value="Unassembled WGS sequence"/>
</dbReference>
<reference evidence="2" key="2">
    <citation type="submission" date="2021-02" db="EMBL/GenBank/DDBJ databases">
        <authorList>
            <person name="Kimball J.A."/>
            <person name="Haas M.W."/>
            <person name="Macchietto M."/>
            <person name="Kono T."/>
            <person name="Duquette J."/>
            <person name="Shao M."/>
        </authorList>
    </citation>
    <scope>NUCLEOTIDE SEQUENCE</scope>
    <source>
        <tissue evidence="2">Fresh leaf tissue</tissue>
    </source>
</reference>
<proteinExistence type="predicted"/>
<feature type="compositionally biased region" description="Basic residues" evidence="1">
    <location>
        <begin position="100"/>
        <end position="113"/>
    </location>
</feature>
<evidence type="ECO:0000313" key="3">
    <source>
        <dbReference type="Proteomes" id="UP000729402"/>
    </source>
</evidence>
<comment type="caution">
    <text evidence="2">The sequence shown here is derived from an EMBL/GenBank/DDBJ whole genome shotgun (WGS) entry which is preliminary data.</text>
</comment>
<gene>
    <name evidence="2" type="ORF">GUJ93_ZPchr0006g45602</name>
</gene>
<feature type="region of interest" description="Disordered" evidence="1">
    <location>
        <begin position="36"/>
        <end position="113"/>
    </location>
</feature>
<evidence type="ECO:0000256" key="1">
    <source>
        <dbReference type="SAM" id="MobiDB-lite"/>
    </source>
</evidence>
<accession>A0A8J5T3R8</accession>
<reference evidence="2" key="1">
    <citation type="journal article" date="2021" name="bioRxiv">
        <title>Whole Genome Assembly and Annotation of Northern Wild Rice, Zizania palustris L., Supports a Whole Genome Duplication in the Zizania Genus.</title>
        <authorList>
            <person name="Haas M."/>
            <person name="Kono T."/>
            <person name="Macchietto M."/>
            <person name="Millas R."/>
            <person name="McGilp L."/>
            <person name="Shao M."/>
            <person name="Duquette J."/>
            <person name="Hirsch C.N."/>
            <person name="Kimball J."/>
        </authorList>
    </citation>
    <scope>NUCLEOTIDE SEQUENCE</scope>
    <source>
        <tissue evidence="2">Fresh leaf tissue</tissue>
    </source>
</reference>
<feature type="compositionally biased region" description="Basic and acidic residues" evidence="1">
    <location>
        <begin position="44"/>
        <end position="58"/>
    </location>
</feature>
<protein>
    <submittedName>
        <fullName evidence="2">Uncharacterized protein</fullName>
    </submittedName>
</protein>
<feature type="compositionally biased region" description="Low complexity" evidence="1">
    <location>
        <begin position="77"/>
        <end position="87"/>
    </location>
</feature>
<name>A0A8J5T3R8_ZIZPA</name>
<sequence length="113" mass="12817">MNKSPAFIFLTEPTIMLKPPVGATISPKEEINLKLIRPEPFNSGDKKTNLTRGNRDSKLPMQNRENMKTCRHPSKTSMQSHSSGRSSQPKIEALKDGQQKKRAPHTGRRVMHR</sequence>
<keyword evidence="3" id="KW-1185">Reference proteome</keyword>
<evidence type="ECO:0000313" key="2">
    <source>
        <dbReference type="EMBL" id="KAG8073495.1"/>
    </source>
</evidence>
<dbReference type="AlphaFoldDB" id="A0A8J5T3R8"/>
<organism evidence="2 3">
    <name type="scientific">Zizania palustris</name>
    <name type="common">Northern wild rice</name>
    <dbReference type="NCBI Taxonomy" id="103762"/>
    <lineage>
        <taxon>Eukaryota</taxon>
        <taxon>Viridiplantae</taxon>
        <taxon>Streptophyta</taxon>
        <taxon>Embryophyta</taxon>
        <taxon>Tracheophyta</taxon>
        <taxon>Spermatophyta</taxon>
        <taxon>Magnoliopsida</taxon>
        <taxon>Liliopsida</taxon>
        <taxon>Poales</taxon>
        <taxon>Poaceae</taxon>
        <taxon>BOP clade</taxon>
        <taxon>Oryzoideae</taxon>
        <taxon>Oryzeae</taxon>
        <taxon>Zizaniinae</taxon>
        <taxon>Zizania</taxon>
    </lineage>
</organism>